<sequence>MTTIKPFLDDMLSVSTNPDGRTLQIHFCRPVTKEDRQAIADAHNAIVRGEFDFKLKYEDLVPEMHDMTASRDQYREENSQLRSEMDKLWSMFVVQCESIENRDNPSSENDHAKGFVSGERYAAKSIRRSVDHPKYNPSDFPAYGKAING</sequence>
<protein>
    <submittedName>
        <fullName evidence="1">Uncharacterized protein</fullName>
    </submittedName>
</protein>
<reference evidence="1 2" key="1">
    <citation type="submission" date="2016-11" db="EMBL/GenBank/DDBJ databases">
        <title>Rhizobium leguminosarum bv. viciae strain Vaf12 isolated from Vavilovia formosa root nodules from Russia, Dagestan.</title>
        <authorList>
            <person name="Kimeklis A."/>
        </authorList>
    </citation>
    <scope>NUCLEOTIDE SEQUENCE [LARGE SCALE GENOMIC DNA]</scope>
    <source>
        <strain evidence="1 2">Vaf-108</strain>
    </source>
</reference>
<gene>
    <name evidence="1" type="ORF">BMW22_15535</name>
</gene>
<dbReference type="EMBL" id="CP018228">
    <property type="protein sequence ID" value="API52837.1"/>
    <property type="molecule type" value="Genomic_DNA"/>
</dbReference>
<accession>A0A1L3ZB47</accession>
<dbReference type="RefSeq" id="WP_072639284.1">
    <property type="nucleotide sequence ID" value="NZ_CP018228.1"/>
</dbReference>
<dbReference type="AlphaFoldDB" id="A0A1L3ZB47"/>
<dbReference type="Proteomes" id="UP000183050">
    <property type="component" value="Chromosome"/>
</dbReference>
<organism evidence="1 2">
    <name type="scientific">Rhizobium leguminosarum</name>
    <dbReference type="NCBI Taxonomy" id="384"/>
    <lineage>
        <taxon>Bacteria</taxon>
        <taxon>Pseudomonadati</taxon>
        <taxon>Pseudomonadota</taxon>
        <taxon>Alphaproteobacteria</taxon>
        <taxon>Hyphomicrobiales</taxon>
        <taxon>Rhizobiaceae</taxon>
        <taxon>Rhizobium/Agrobacterium group</taxon>
        <taxon>Rhizobium</taxon>
    </lineage>
</organism>
<name>A0A1L3ZB47_RHILE</name>
<proteinExistence type="predicted"/>
<evidence type="ECO:0000313" key="1">
    <source>
        <dbReference type="EMBL" id="API52837.1"/>
    </source>
</evidence>
<evidence type="ECO:0000313" key="2">
    <source>
        <dbReference type="Proteomes" id="UP000183050"/>
    </source>
</evidence>